<evidence type="ECO:0000313" key="3">
    <source>
        <dbReference type="Proteomes" id="UP000014137"/>
    </source>
</evidence>
<accession>M2NN90</accession>
<dbReference type="EMBL" id="MUXN01000031">
    <property type="protein sequence ID" value="OOC01093.1"/>
    <property type="molecule type" value="Genomic_DNA"/>
</dbReference>
<gene>
    <name evidence="2" type="ORF">B0293_39440</name>
    <name evidence="1" type="ORF">C791_7029</name>
</gene>
<dbReference type="Proteomes" id="UP000014137">
    <property type="component" value="Unassembled WGS sequence"/>
</dbReference>
<reference evidence="2 4" key="2">
    <citation type="submission" date="2017-02" db="EMBL/GenBank/DDBJ databases">
        <title>Amycolatopsis azurea DSM 43854 draft genome.</title>
        <authorList>
            <person name="Mayilraj S."/>
        </authorList>
    </citation>
    <scope>NUCLEOTIDE SEQUENCE [LARGE SCALE GENOMIC DNA]</scope>
    <source>
        <strain evidence="2 4">DSM 43854</strain>
    </source>
</reference>
<evidence type="ECO:0000313" key="2">
    <source>
        <dbReference type="EMBL" id="OOC01093.1"/>
    </source>
</evidence>
<keyword evidence="4" id="KW-1185">Reference proteome</keyword>
<proteinExistence type="predicted"/>
<dbReference type="RefSeq" id="WP_005165020.1">
    <property type="nucleotide sequence ID" value="NZ_ANMG01000070.1"/>
</dbReference>
<comment type="caution">
    <text evidence="1">The sequence shown here is derived from an EMBL/GenBank/DDBJ whole genome shotgun (WGS) entry which is preliminary data.</text>
</comment>
<sequence length="537" mass="58639">MAGALVSALRDRGVVVHWDGDLKEQNVVSQAAWMAQMIAENLVIPVLSEAFVEHFGRITESPAHRGVRFESSLIIQKYYDHWRSTHCPIIPVADRGFVVESAPAVLAGIPISRLGEQPGDGIDEIVRRIRRLEGAAPSQLPPPLEPHDIVSDMEWAGSTAVSGPDLVREWLRCLVGTPLDAGKFAGTFSAVENVIRGSVDDRLMQEITDRCVVVLNTAPAGSPASGEKARALIVGLAWLLRRRGEFGLAARVVLEAVDIAETEGDLLTAALGHASLGHIRRELAEGSAGRSRSGHLRTAEGSARKAIKLLRRLGDSTGRIGACEHVHAHVRWCRHQLLGEARSLRAAARLAEKAARHMSEAGMPIHQELCLLRAEIAAARGDAQRAGELVERVVRSLTDRPADSTAFSALVGRAHLVSAEIRRHTEPLKAVRLAEAAFKIFDRASMTRFADLSRWMLVTLDPRAAGVTPADVRYLERRCQDPRVRLGAVAERGRRIDERIRPRWSARAEWRDILKAVESSAGDQSSPTARITPFLGG</sequence>
<dbReference type="AlphaFoldDB" id="M2NN90"/>
<evidence type="ECO:0000313" key="4">
    <source>
        <dbReference type="Proteomes" id="UP000188551"/>
    </source>
</evidence>
<organism evidence="1 3">
    <name type="scientific">Amycolatopsis azurea DSM 43854</name>
    <dbReference type="NCBI Taxonomy" id="1238180"/>
    <lineage>
        <taxon>Bacteria</taxon>
        <taxon>Bacillati</taxon>
        <taxon>Actinomycetota</taxon>
        <taxon>Actinomycetes</taxon>
        <taxon>Pseudonocardiales</taxon>
        <taxon>Pseudonocardiaceae</taxon>
        <taxon>Amycolatopsis</taxon>
    </lineage>
</organism>
<dbReference type="OrthoDB" id="3594541at2"/>
<dbReference type="PATRIC" id="fig|1238180.3.peg.6633"/>
<protein>
    <submittedName>
        <fullName evidence="1">Uncharacterized protein</fullName>
    </submittedName>
</protein>
<dbReference type="Proteomes" id="UP000188551">
    <property type="component" value="Unassembled WGS sequence"/>
</dbReference>
<evidence type="ECO:0000313" key="1">
    <source>
        <dbReference type="EMBL" id="EMD23639.1"/>
    </source>
</evidence>
<dbReference type="InterPro" id="IPR011990">
    <property type="entry name" value="TPR-like_helical_dom_sf"/>
</dbReference>
<name>M2NN90_9PSEU</name>
<dbReference type="EMBL" id="ANMG01000070">
    <property type="protein sequence ID" value="EMD23639.1"/>
    <property type="molecule type" value="Genomic_DNA"/>
</dbReference>
<reference evidence="1 3" key="1">
    <citation type="submission" date="2012-10" db="EMBL/GenBank/DDBJ databases">
        <title>Genome assembly of Amycolatopsis azurea DSM 43854.</title>
        <authorList>
            <person name="Khatri I."/>
            <person name="Kaur I."/>
            <person name="Subramanian S."/>
            <person name="Mayilraj S."/>
        </authorList>
    </citation>
    <scope>NUCLEOTIDE SEQUENCE [LARGE SCALE GENOMIC DNA]</scope>
    <source>
        <strain evidence="1 3">DSM 43854</strain>
    </source>
</reference>
<dbReference type="Gene3D" id="1.25.40.10">
    <property type="entry name" value="Tetratricopeptide repeat domain"/>
    <property type="match status" value="1"/>
</dbReference>